<name>A0ABN2QTB2_9MICO</name>
<dbReference type="EMBL" id="BAAAMK010000004">
    <property type="protein sequence ID" value="GAA1957722.1"/>
    <property type="molecule type" value="Genomic_DNA"/>
</dbReference>
<dbReference type="Proteomes" id="UP001499954">
    <property type="component" value="Unassembled WGS sequence"/>
</dbReference>
<comment type="caution">
    <text evidence="2">The sequence shown here is derived from an EMBL/GenBank/DDBJ whole genome shotgun (WGS) entry which is preliminary data.</text>
</comment>
<feature type="transmembrane region" description="Helical" evidence="1">
    <location>
        <begin position="43"/>
        <end position="65"/>
    </location>
</feature>
<keyword evidence="1" id="KW-1133">Transmembrane helix</keyword>
<proteinExistence type="predicted"/>
<organism evidence="2 3">
    <name type="scientific">Agromyces allii</name>
    <dbReference type="NCBI Taxonomy" id="393607"/>
    <lineage>
        <taxon>Bacteria</taxon>
        <taxon>Bacillati</taxon>
        <taxon>Actinomycetota</taxon>
        <taxon>Actinomycetes</taxon>
        <taxon>Micrococcales</taxon>
        <taxon>Microbacteriaceae</taxon>
        <taxon>Agromyces</taxon>
    </lineage>
</organism>
<feature type="transmembrane region" description="Helical" evidence="1">
    <location>
        <begin position="21"/>
        <end position="37"/>
    </location>
</feature>
<keyword evidence="1" id="KW-0472">Membrane</keyword>
<protein>
    <recommendedName>
        <fullName evidence="4">DUF2550 family protein</fullName>
    </recommendedName>
</protein>
<gene>
    <name evidence="2" type="ORF">GCM10009717_25130</name>
</gene>
<evidence type="ECO:0000313" key="3">
    <source>
        <dbReference type="Proteomes" id="UP001499954"/>
    </source>
</evidence>
<accession>A0ABN2QTB2</accession>
<keyword evidence="3" id="KW-1185">Reference proteome</keyword>
<keyword evidence="1" id="KW-0812">Transmembrane</keyword>
<dbReference type="RefSeq" id="WP_157414129.1">
    <property type="nucleotide sequence ID" value="NZ_BAAAMK010000004.1"/>
</dbReference>
<reference evidence="2 3" key="1">
    <citation type="journal article" date="2019" name="Int. J. Syst. Evol. Microbiol.">
        <title>The Global Catalogue of Microorganisms (GCM) 10K type strain sequencing project: providing services to taxonomists for standard genome sequencing and annotation.</title>
        <authorList>
            <consortium name="The Broad Institute Genomics Platform"/>
            <consortium name="The Broad Institute Genome Sequencing Center for Infectious Disease"/>
            <person name="Wu L."/>
            <person name="Ma J."/>
        </authorList>
    </citation>
    <scope>NUCLEOTIDE SEQUENCE [LARGE SCALE GENOMIC DNA]</scope>
    <source>
        <strain evidence="2 3">JCM 13584</strain>
    </source>
</reference>
<evidence type="ECO:0000313" key="2">
    <source>
        <dbReference type="EMBL" id="GAA1957722.1"/>
    </source>
</evidence>
<evidence type="ECO:0008006" key="4">
    <source>
        <dbReference type="Google" id="ProtNLM"/>
    </source>
</evidence>
<evidence type="ECO:0000256" key="1">
    <source>
        <dbReference type="SAM" id="Phobius"/>
    </source>
</evidence>
<sequence length="222" mass="24284">MTSLRAKDLGLQTKPATPAPLVLLVVVLGAAVWFAGVPVFAAYIAVVVGLLAVVVVTSIVLRPIVKRSAQRVQRLRREGADHVVFAAHSDATSIGEILRFRANDGPVEIDGRWTIEGTADSIRIWCGMTEDWILAEIPWSAVRTINLAKDGRTHKADRHRAALTLGVRDRERKATIRLIVIRTGGWLETTAPFGEWVDARDRLRGLRDAAADVLSGSRGRDT</sequence>